<name>A0A520S090_9GAMM</name>
<dbReference type="Proteomes" id="UP000316199">
    <property type="component" value="Unassembled WGS sequence"/>
</dbReference>
<reference evidence="2 3" key="1">
    <citation type="submission" date="2019-02" db="EMBL/GenBank/DDBJ databases">
        <title>Prokaryotic population dynamics and viral predation in marine succession experiment using metagenomics: the confinement effect.</title>
        <authorList>
            <person name="Haro-Moreno J.M."/>
            <person name="Rodriguez-Valera F."/>
            <person name="Lopez-Perez M."/>
        </authorList>
    </citation>
    <scope>NUCLEOTIDE SEQUENCE [LARGE SCALE GENOMIC DNA]</scope>
    <source>
        <strain evidence="2">MED-G157</strain>
    </source>
</reference>
<dbReference type="InterPro" id="IPR051928">
    <property type="entry name" value="NorD/CobT"/>
</dbReference>
<dbReference type="SUPFAM" id="SSF53300">
    <property type="entry name" value="vWA-like"/>
    <property type="match status" value="1"/>
</dbReference>
<feature type="domain" description="VWFA" evidence="1">
    <location>
        <begin position="773"/>
        <end position="980"/>
    </location>
</feature>
<accession>A0A520S090</accession>
<protein>
    <recommendedName>
        <fullName evidence="1">VWFA domain-containing protein</fullName>
    </recommendedName>
</protein>
<dbReference type="PANTHER" id="PTHR41248">
    <property type="entry name" value="NORD PROTEIN"/>
    <property type="match status" value="1"/>
</dbReference>
<dbReference type="PANTHER" id="PTHR41248:SF1">
    <property type="entry name" value="NORD PROTEIN"/>
    <property type="match status" value="1"/>
</dbReference>
<dbReference type="PROSITE" id="PS50234">
    <property type="entry name" value="VWFA"/>
    <property type="match status" value="1"/>
</dbReference>
<sequence>MSPQFFQNPNDHIFANKVMSMRDVGDRLSKINIDTGRYFEFVGKSIADKLDPDEIACWEQVCLDIADCGWHGYEAADAYLKLSPLVLEKVGKARLLNSGILGRSLSENGFEPAKIFFEVSLAFIESDKQVSLAVVEKTGCLLFAKYKHAASLITDYYKTAFDIALYSDEAELEAWSLAAETIMGDRARLIKFLGLSVSSKTVSWPFVSHLGSIKPPCAITYLEYYSTLEDIYGRGFLDNLQDIIINYASSLNPMAPFYKSMIDNKVSKVTLIPPFLALLTDVRLATCLIKSSGDLPLEETSLMQLWIEEGINISNKSMEAGLAFFSLESARSVKFLEDLLGQVNLSDYKRIFELYAKCFSSKILAIDSLSKDQESGTNHWSLASSDGQRIFLPSQISIFRSSRENFAYFKVILLHQLGFFEFGTFESMLRTAAFIQVQQNPTLASYVFNLLEDARVDWRLEQKFRGIIKPLGLSKQHALKQRSLKNADKRKQLFETIIQVGLDGDIPIGIENECYNAALRLSHLVLSLRRTNASIYDVHAILEECCIILGNVELGEKQTLEFPERVFFRGKTDSTAVLLNLSPLQFDEELDTLSHEEVMSLAAILGPKKAKIEEVYEDDLQGMMGMSVADLEAEFSTEETLKEIKGNLIAGFQGGRVSARQYADREQLYRYDEWDYTIGDYRREWCFLHQIRAMESNPEFVEKTLTDYRNISRIVRKRFNMLRPQLLKKVKGMLDGEDLDIERAIESIIDGKLGVTREERVYMQRQRKDRDVAALFLVDMSASTDDVISDPEDEDSSRSKVFENIMGKRIIDLEKETVILMADALEELGDSYSICGFSGYGRERVEYFLCKDFSETFDYTVKGRIGGIKPRRSTRMGPAIRHATKSLKRVGSAIQVLIIISDGYPQDFDYGKNRNSRKYGIEDTAKSISEARQHGIKTFCLTVDPAGHDYMHSMFRDSEYMVIREMNHLPNELFKIYRSLTS</sequence>
<evidence type="ECO:0000259" key="1">
    <source>
        <dbReference type="PROSITE" id="PS50234"/>
    </source>
</evidence>
<proteinExistence type="predicted"/>
<comment type="caution">
    <text evidence="2">The sequence shown here is derived from an EMBL/GenBank/DDBJ whole genome shotgun (WGS) entry which is preliminary data.</text>
</comment>
<evidence type="ECO:0000313" key="3">
    <source>
        <dbReference type="Proteomes" id="UP000316199"/>
    </source>
</evidence>
<dbReference type="InterPro" id="IPR036465">
    <property type="entry name" value="vWFA_dom_sf"/>
</dbReference>
<dbReference type="InterPro" id="IPR002035">
    <property type="entry name" value="VWF_A"/>
</dbReference>
<gene>
    <name evidence="2" type="ORF">EVA68_05980</name>
</gene>
<organism evidence="2 3">
    <name type="scientific">OM182 bacterium</name>
    <dbReference type="NCBI Taxonomy" id="2510334"/>
    <lineage>
        <taxon>Bacteria</taxon>
        <taxon>Pseudomonadati</taxon>
        <taxon>Pseudomonadota</taxon>
        <taxon>Gammaproteobacteria</taxon>
        <taxon>OMG group</taxon>
        <taxon>OM182 clade</taxon>
    </lineage>
</organism>
<dbReference type="SMART" id="SM00327">
    <property type="entry name" value="VWA"/>
    <property type="match status" value="1"/>
</dbReference>
<dbReference type="Gene3D" id="3.40.50.410">
    <property type="entry name" value="von Willebrand factor, type A domain"/>
    <property type="match status" value="1"/>
</dbReference>
<evidence type="ECO:0000313" key="2">
    <source>
        <dbReference type="EMBL" id="RZO75865.1"/>
    </source>
</evidence>
<dbReference type="EMBL" id="SHAG01000023">
    <property type="protein sequence ID" value="RZO75865.1"/>
    <property type="molecule type" value="Genomic_DNA"/>
</dbReference>
<dbReference type="CDD" id="cd01454">
    <property type="entry name" value="vWA_norD_type"/>
    <property type="match status" value="1"/>
</dbReference>
<dbReference type="AlphaFoldDB" id="A0A520S090"/>